<protein>
    <recommendedName>
        <fullName evidence="7">Dipeptide epimerase</fullName>
        <ecNumber evidence="7">5.1.1.-</ecNumber>
    </recommendedName>
</protein>
<dbReference type="InterPro" id="IPR029065">
    <property type="entry name" value="Enolase_C-like"/>
</dbReference>
<keyword evidence="3 6" id="KW-0460">Magnesium</keyword>
<dbReference type="InterPro" id="IPR034603">
    <property type="entry name" value="Dipeptide_epimerase"/>
</dbReference>
<dbReference type="Gene3D" id="3.20.20.120">
    <property type="entry name" value="Enolase-like C-terminal domain"/>
    <property type="match status" value="1"/>
</dbReference>
<evidence type="ECO:0000256" key="6">
    <source>
        <dbReference type="PIRSR" id="PIRSR634603-3"/>
    </source>
</evidence>
<comment type="similarity">
    <text evidence="1 7">Belongs to the mandelate racemase/muconate lactonizing enzyme family.</text>
</comment>
<feature type="binding site" evidence="6">
    <location>
        <position position="223"/>
    </location>
    <ligand>
        <name>Mg(2+)</name>
        <dbReference type="ChEBI" id="CHEBI:18420"/>
    </ligand>
</feature>
<feature type="active site" description="Proton acceptor; specific for (S)-substrate epimerization" evidence="5">
    <location>
        <position position="245"/>
    </location>
</feature>
<dbReference type="SUPFAM" id="SSF51604">
    <property type="entry name" value="Enolase C-terminal domain-like"/>
    <property type="match status" value="1"/>
</dbReference>
<dbReference type="SFLD" id="SFLDF00010">
    <property type="entry name" value="dipeptide_epimerase"/>
    <property type="match status" value="1"/>
</dbReference>
<feature type="binding site" evidence="6">
    <location>
        <position position="200"/>
    </location>
    <ligand>
        <name>Mg(2+)</name>
        <dbReference type="ChEBI" id="CHEBI:18420"/>
    </ligand>
</feature>
<dbReference type="InterPro" id="IPR036849">
    <property type="entry name" value="Enolase-like_C_sf"/>
</dbReference>
<evidence type="ECO:0000256" key="5">
    <source>
        <dbReference type="PIRSR" id="PIRSR634603-1"/>
    </source>
</evidence>
<dbReference type="InterPro" id="IPR034593">
    <property type="entry name" value="DgoD-like"/>
</dbReference>
<evidence type="ECO:0000313" key="9">
    <source>
        <dbReference type="EMBL" id="RDD61879.1"/>
    </source>
</evidence>
<evidence type="ECO:0000313" key="10">
    <source>
        <dbReference type="Proteomes" id="UP000253941"/>
    </source>
</evidence>
<evidence type="ECO:0000256" key="7">
    <source>
        <dbReference type="RuleBase" id="RU366006"/>
    </source>
</evidence>
<evidence type="ECO:0000256" key="4">
    <source>
        <dbReference type="ARBA" id="ARBA00023235"/>
    </source>
</evidence>
<dbReference type="EC" id="5.1.1.-" evidence="7"/>
<dbReference type="InterPro" id="IPR013341">
    <property type="entry name" value="Mandelate_racemase_N_dom"/>
</dbReference>
<dbReference type="InterPro" id="IPR013342">
    <property type="entry name" value="Mandelate_racemase_C"/>
</dbReference>
<feature type="domain" description="Mandelate racemase/muconate lactonizing enzyme C-terminal" evidence="8">
    <location>
        <begin position="130"/>
        <end position="221"/>
    </location>
</feature>
<dbReference type="Proteomes" id="UP000253941">
    <property type="component" value="Unassembled WGS sequence"/>
</dbReference>
<feature type="binding site" evidence="6">
    <location>
        <position position="174"/>
    </location>
    <ligand>
        <name>Mg(2+)</name>
        <dbReference type="ChEBI" id="CHEBI:18420"/>
    </ligand>
</feature>
<dbReference type="CDD" id="cd03319">
    <property type="entry name" value="L-Ala-DL-Glu_epimerase"/>
    <property type="match status" value="1"/>
</dbReference>
<comment type="cofactor">
    <cofactor evidence="6 7">
        <name>Mg(2+)</name>
        <dbReference type="ChEBI" id="CHEBI:18420"/>
    </cofactor>
    <text evidence="6 7">Binds 1 Mg(2+) ion per subunit.</text>
</comment>
<sequence length="326" mass="34947">MPSLTVRRESWPIRGKFTISRGSRTAAEVVVAELSDGELRGRGECVPYARYGESVDSVVEAIEGVRGDLANGLDREALQGRLPAGAARNALDCAFWDLEAKRAGKRVWDLIGLDAPEPVATAFTLSLDDPPQMALQAKQNAERPLLKLKLAGPEDLDRVAAVRTNAPRARIIVDANEGWDAATYKALAPQFKDLGVEMIEQPLPAADDEGLAGMERPVPVCADESCHDTATLTALAGKYDMVNIKLDKTGGLSEALRLKQEAEARGYAIMVGCMLGTSLAMAPAMVVAQGVEVVDLDGPLLLAEDRQPGLRFEGSLIHPPQAELWG</sequence>
<evidence type="ECO:0000256" key="3">
    <source>
        <dbReference type="ARBA" id="ARBA00022842"/>
    </source>
</evidence>
<dbReference type="PANTHER" id="PTHR48080">
    <property type="entry name" value="D-GALACTONATE DEHYDRATASE-RELATED"/>
    <property type="match status" value="1"/>
</dbReference>
<keyword evidence="10" id="KW-1185">Reference proteome</keyword>
<dbReference type="SFLD" id="SFLDS00001">
    <property type="entry name" value="Enolase"/>
    <property type="match status" value="1"/>
</dbReference>
<organism evidence="9 10">
    <name type="scientific">Ferruginivarius sediminum</name>
    <dbReference type="NCBI Taxonomy" id="2661937"/>
    <lineage>
        <taxon>Bacteria</taxon>
        <taxon>Pseudomonadati</taxon>
        <taxon>Pseudomonadota</taxon>
        <taxon>Alphaproteobacteria</taxon>
        <taxon>Rhodospirillales</taxon>
        <taxon>Rhodospirillaceae</taxon>
        <taxon>Ferruginivarius</taxon>
    </lineage>
</organism>
<dbReference type="NCBIfam" id="NF042940">
    <property type="entry name" value="racemase_DgcA"/>
    <property type="match status" value="1"/>
</dbReference>
<dbReference type="PANTHER" id="PTHR48080:SF3">
    <property type="entry name" value="ENOLASE SUPERFAMILY MEMBER DDB_G0284701"/>
    <property type="match status" value="1"/>
</dbReference>
<feature type="active site" description="Proton acceptor; specific for (R)-substrate epimerization" evidence="5">
    <location>
        <position position="149"/>
    </location>
</feature>
<dbReference type="SFLD" id="SFLDG00180">
    <property type="entry name" value="muconate_cycloisomerase"/>
    <property type="match status" value="1"/>
</dbReference>
<evidence type="ECO:0000256" key="2">
    <source>
        <dbReference type="ARBA" id="ARBA00022723"/>
    </source>
</evidence>
<proteinExistence type="inferred from homology"/>
<dbReference type="Pfam" id="PF13378">
    <property type="entry name" value="MR_MLE_C"/>
    <property type="match status" value="1"/>
</dbReference>
<dbReference type="InterPro" id="IPR029017">
    <property type="entry name" value="Enolase-like_N"/>
</dbReference>
<dbReference type="GO" id="GO:0046872">
    <property type="term" value="F:metal ion binding"/>
    <property type="evidence" value="ECO:0007669"/>
    <property type="project" value="UniProtKB-KW"/>
</dbReference>
<dbReference type="SMART" id="SM00922">
    <property type="entry name" value="MR_MLE"/>
    <property type="match status" value="1"/>
</dbReference>
<evidence type="ECO:0000259" key="8">
    <source>
        <dbReference type="SMART" id="SM00922"/>
    </source>
</evidence>
<keyword evidence="2 6" id="KW-0479">Metal-binding</keyword>
<keyword evidence="4 7" id="KW-0413">Isomerase</keyword>
<dbReference type="NCBIfam" id="NF011708">
    <property type="entry name" value="PRK15129.1"/>
    <property type="match status" value="1"/>
</dbReference>
<gene>
    <name evidence="9" type="ORF">DRB17_10320</name>
</gene>
<evidence type="ECO:0000256" key="1">
    <source>
        <dbReference type="ARBA" id="ARBA00008031"/>
    </source>
</evidence>
<dbReference type="Pfam" id="PF02746">
    <property type="entry name" value="MR_MLE_N"/>
    <property type="match status" value="1"/>
</dbReference>
<name>A0A369T976_9PROT</name>
<dbReference type="AlphaFoldDB" id="A0A369T976"/>
<dbReference type="GO" id="GO:0016855">
    <property type="term" value="F:racemase and epimerase activity, acting on amino acids and derivatives"/>
    <property type="evidence" value="ECO:0007669"/>
    <property type="project" value="UniProtKB-UniRule"/>
</dbReference>
<reference evidence="9 10" key="1">
    <citation type="submission" date="2018-07" db="EMBL/GenBank/DDBJ databases">
        <title>Venubactetium sediminum gen. nov., sp. nov., isolated from a marine solar saltern.</title>
        <authorList>
            <person name="Wang S."/>
        </authorList>
    </citation>
    <scope>NUCLEOTIDE SEQUENCE [LARGE SCALE GENOMIC DNA]</scope>
    <source>
        <strain evidence="9 10">WD2A32</strain>
    </source>
</reference>
<dbReference type="Gene3D" id="3.30.390.10">
    <property type="entry name" value="Enolase-like, N-terminal domain"/>
    <property type="match status" value="1"/>
</dbReference>
<dbReference type="SUPFAM" id="SSF54826">
    <property type="entry name" value="Enolase N-terminal domain-like"/>
    <property type="match status" value="1"/>
</dbReference>
<comment type="caution">
    <text evidence="9">The sequence shown here is derived from an EMBL/GenBank/DDBJ whole genome shotgun (WGS) entry which is preliminary data.</text>
</comment>
<dbReference type="RefSeq" id="WP_114582123.1">
    <property type="nucleotide sequence ID" value="NZ_QPMH01000008.1"/>
</dbReference>
<accession>A0A369T976</accession>
<dbReference type="EMBL" id="QPMH01000008">
    <property type="protein sequence ID" value="RDD61879.1"/>
    <property type="molecule type" value="Genomic_DNA"/>
</dbReference>